<name>A0ABU9BUW0_9BURK</name>
<dbReference type="Gene3D" id="3.10.450.40">
    <property type="match status" value="1"/>
</dbReference>
<dbReference type="EMBL" id="JBBUTG010000021">
    <property type="protein sequence ID" value="MEK8033762.1"/>
    <property type="molecule type" value="Genomic_DNA"/>
</dbReference>
<reference evidence="2 3" key="1">
    <citation type="submission" date="2024-04" db="EMBL/GenBank/DDBJ databases">
        <title>Novel species of the genus Ideonella isolated from streams.</title>
        <authorList>
            <person name="Lu H."/>
        </authorList>
    </citation>
    <scope>NUCLEOTIDE SEQUENCE [LARGE SCALE GENOMIC DNA]</scope>
    <source>
        <strain evidence="2 3">DXS29W</strain>
    </source>
</reference>
<comment type="caution">
    <text evidence="2">The sequence shown here is derived from an EMBL/GenBank/DDBJ whole genome shotgun (WGS) entry which is preliminary data.</text>
</comment>
<dbReference type="RefSeq" id="WP_341428187.1">
    <property type="nucleotide sequence ID" value="NZ_JBBUTG010000021.1"/>
</dbReference>
<protein>
    <submittedName>
        <fullName evidence="2">PepSY domain-containing protein</fullName>
    </submittedName>
</protein>
<dbReference type="InterPro" id="IPR025711">
    <property type="entry name" value="PepSY"/>
</dbReference>
<sequence length="122" mass="13736">MASWSWPLRWLGAAWWIAAGAAVIAAAVLAWSPVWADEGRDHDHDRARAALQAGEVLPLGQVMDQVRRRYPGELLEVELERERGRWIYELKLLQPGGVLVRLYVDAKTAEVLKSRARGADHD</sequence>
<evidence type="ECO:0000313" key="3">
    <source>
        <dbReference type="Proteomes" id="UP001371218"/>
    </source>
</evidence>
<gene>
    <name evidence="2" type="ORF">AACH06_23310</name>
</gene>
<dbReference type="Pfam" id="PF03413">
    <property type="entry name" value="PepSY"/>
    <property type="match status" value="1"/>
</dbReference>
<evidence type="ECO:0000259" key="1">
    <source>
        <dbReference type="Pfam" id="PF03413"/>
    </source>
</evidence>
<proteinExistence type="predicted"/>
<evidence type="ECO:0000313" key="2">
    <source>
        <dbReference type="EMBL" id="MEK8033762.1"/>
    </source>
</evidence>
<organism evidence="2 3">
    <name type="scientific">Ideonella lacteola</name>
    <dbReference type="NCBI Taxonomy" id="2984193"/>
    <lineage>
        <taxon>Bacteria</taxon>
        <taxon>Pseudomonadati</taxon>
        <taxon>Pseudomonadota</taxon>
        <taxon>Betaproteobacteria</taxon>
        <taxon>Burkholderiales</taxon>
        <taxon>Sphaerotilaceae</taxon>
        <taxon>Ideonella</taxon>
    </lineage>
</organism>
<feature type="domain" description="PepSY" evidence="1">
    <location>
        <begin position="57"/>
        <end position="114"/>
    </location>
</feature>
<keyword evidence="3" id="KW-1185">Reference proteome</keyword>
<dbReference type="Proteomes" id="UP001371218">
    <property type="component" value="Unassembled WGS sequence"/>
</dbReference>
<accession>A0ABU9BUW0</accession>